<gene>
    <name evidence="2" type="ORF">RJ640_023142</name>
</gene>
<evidence type="ECO:0000259" key="1">
    <source>
        <dbReference type="PROSITE" id="PS50181"/>
    </source>
</evidence>
<dbReference type="Gene3D" id="1.20.1280.50">
    <property type="match status" value="1"/>
</dbReference>
<dbReference type="AlphaFoldDB" id="A0AA88UIV1"/>
<keyword evidence="3" id="KW-1185">Reference proteome</keyword>
<dbReference type="Pfam" id="PF12937">
    <property type="entry name" value="F-box-like"/>
    <property type="match status" value="1"/>
</dbReference>
<dbReference type="InterPro" id="IPR036047">
    <property type="entry name" value="F-box-like_dom_sf"/>
</dbReference>
<dbReference type="InterPro" id="IPR001810">
    <property type="entry name" value="F-box_dom"/>
</dbReference>
<organism evidence="2 3">
    <name type="scientific">Escallonia rubra</name>
    <dbReference type="NCBI Taxonomy" id="112253"/>
    <lineage>
        <taxon>Eukaryota</taxon>
        <taxon>Viridiplantae</taxon>
        <taxon>Streptophyta</taxon>
        <taxon>Embryophyta</taxon>
        <taxon>Tracheophyta</taxon>
        <taxon>Spermatophyta</taxon>
        <taxon>Magnoliopsida</taxon>
        <taxon>eudicotyledons</taxon>
        <taxon>Gunneridae</taxon>
        <taxon>Pentapetalae</taxon>
        <taxon>asterids</taxon>
        <taxon>campanulids</taxon>
        <taxon>Escalloniales</taxon>
        <taxon>Escalloniaceae</taxon>
        <taxon>Escallonia</taxon>
    </lineage>
</organism>
<dbReference type="Pfam" id="PF24104">
    <property type="entry name" value="At5g52880_ARM"/>
    <property type="match status" value="1"/>
</dbReference>
<proteinExistence type="predicted"/>
<dbReference type="PROSITE" id="PS50181">
    <property type="entry name" value="FBOX"/>
    <property type="match status" value="1"/>
</dbReference>
<dbReference type="SUPFAM" id="SSF81383">
    <property type="entry name" value="F-box domain"/>
    <property type="match status" value="1"/>
</dbReference>
<name>A0AA88UIV1_9ASTE</name>
<dbReference type="SMART" id="SM00256">
    <property type="entry name" value="FBOX"/>
    <property type="match status" value="1"/>
</dbReference>
<evidence type="ECO:0000313" key="3">
    <source>
        <dbReference type="Proteomes" id="UP001187471"/>
    </source>
</evidence>
<dbReference type="PANTHER" id="PTHR47744:SF1">
    <property type="entry name" value="OS05G0526300 PROTEIN"/>
    <property type="match status" value="1"/>
</dbReference>
<reference evidence="2" key="1">
    <citation type="submission" date="2022-12" db="EMBL/GenBank/DDBJ databases">
        <title>Draft genome assemblies for two species of Escallonia (Escalloniales).</title>
        <authorList>
            <person name="Chanderbali A."/>
            <person name="Dervinis C."/>
            <person name="Anghel I."/>
            <person name="Soltis D."/>
            <person name="Soltis P."/>
            <person name="Zapata F."/>
        </authorList>
    </citation>
    <scope>NUCLEOTIDE SEQUENCE</scope>
    <source>
        <strain evidence="2">UCBG92.1500</strain>
        <tissue evidence="2">Leaf</tissue>
    </source>
</reference>
<feature type="domain" description="F-box" evidence="1">
    <location>
        <begin position="112"/>
        <end position="158"/>
    </location>
</feature>
<evidence type="ECO:0000313" key="2">
    <source>
        <dbReference type="EMBL" id="KAK2983608.1"/>
    </source>
</evidence>
<dbReference type="EMBL" id="JAVXUO010001311">
    <property type="protein sequence ID" value="KAK2983608.1"/>
    <property type="molecule type" value="Genomic_DNA"/>
</dbReference>
<comment type="caution">
    <text evidence="2">The sequence shown here is derived from an EMBL/GenBank/DDBJ whole genome shotgun (WGS) entry which is preliminary data.</text>
</comment>
<feature type="non-terminal residue" evidence="2">
    <location>
        <position position="1"/>
    </location>
</feature>
<dbReference type="CDD" id="cd09917">
    <property type="entry name" value="F-box_SF"/>
    <property type="match status" value="1"/>
</dbReference>
<dbReference type="InterPro" id="IPR057039">
    <property type="entry name" value="At5g52880_ARM"/>
</dbReference>
<accession>A0AA88UIV1</accession>
<dbReference type="PANTHER" id="PTHR47744">
    <property type="entry name" value="OS05G0526300 PROTEIN"/>
    <property type="match status" value="1"/>
</dbReference>
<protein>
    <recommendedName>
        <fullName evidence="1">F-box domain-containing protein</fullName>
    </recommendedName>
</protein>
<sequence length="259" mass="29637">MAGPVERYQKLGLEDSLARMYHYPSACKELSFILRLAYTSFPKNLQSLVFLDTLTAFRLLPQMQTKTAISMANLLLQAAEAVLPKQKRVLAVAEFKHAMVAYKRRSKAQHEEQGVAQLPQDVLVHIFSFLDMRSLVSAALVCRSWNGATSDNQLWQLQYYTFFGISDNNAENKKYARTQEDLTGVNIDWRNAFKRAYKVSITELPQDQKHPQIVEYIMDDFPSLLSSSDSDSDTDEGSISKLWAYPRRIDYPFCSKQNA</sequence>
<dbReference type="Proteomes" id="UP001187471">
    <property type="component" value="Unassembled WGS sequence"/>
</dbReference>